<dbReference type="FunFam" id="3.40.50.20:FF:000010">
    <property type="entry name" value="Propionyl-CoA carboxylase subunit alpha"/>
    <property type="match status" value="1"/>
</dbReference>
<keyword evidence="15" id="KW-1185">Reference proteome</keyword>
<evidence type="ECO:0000256" key="6">
    <source>
        <dbReference type="ARBA" id="ARBA00023211"/>
    </source>
</evidence>
<dbReference type="Pfam" id="PF00364">
    <property type="entry name" value="Biotin_lipoyl"/>
    <property type="match status" value="1"/>
</dbReference>
<comment type="caution">
    <text evidence="14">The sequence shown here is derived from an EMBL/GenBank/DDBJ whole genome shotgun (WGS) entry which is preliminary data.</text>
</comment>
<dbReference type="InterPro" id="IPR000089">
    <property type="entry name" value="Biotin_lipoyl"/>
</dbReference>
<dbReference type="PROSITE" id="PS50975">
    <property type="entry name" value="ATP_GRASP"/>
    <property type="match status" value="1"/>
</dbReference>
<evidence type="ECO:0000256" key="3">
    <source>
        <dbReference type="ARBA" id="ARBA00022598"/>
    </source>
</evidence>
<dbReference type="GO" id="GO:0005524">
    <property type="term" value="F:ATP binding"/>
    <property type="evidence" value="ECO:0007669"/>
    <property type="project" value="UniProtKB-UniRule"/>
</dbReference>
<dbReference type="Gene3D" id="2.40.50.100">
    <property type="match status" value="1"/>
</dbReference>
<dbReference type="GO" id="GO:0004485">
    <property type="term" value="F:methylcrotonoyl-CoA carboxylase activity"/>
    <property type="evidence" value="ECO:0007669"/>
    <property type="project" value="TreeGrafter"/>
</dbReference>
<dbReference type="SUPFAM" id="SSF56059">
    <property type="entry name" value="Glutathione synthetase ATP-binding domain-like"/>
    <property type="match status" value="1"/>
</dbReference>
<dbReference type="InterPro" id="IPR001882">
    <property type="entry name" value="Biotin_BS"/>
</dbReference>
<evidence type="ECO:0000256" key="7">
    <source>
        <dbReference type="ARBA" id="ARBA00023267"/>
    </source>
</evidence>
<accession>A0A5B6VQ23</accession>
<feature type="domain" description="ATP-grasp" evidence="12">
    <location>
        <begin position="156"/>
        <end position="354"/>
    </location>
</feature>
<dbReference type="CDD" id="cd06850">
    <property type="entry name" value="biotinyl_domain"/>
    <property type="match status" value="1"/>
</dbReference>
<feature type="transmembrane region" description="Helical" evidence="10">
    <location>
        <begin position="491"/>
        <end position="510"/>
    </location>
</feature>
<name>A0A5B6VQ23_9ROSI</name>
<feature type="transmembrane region" description="Helical" evidence="10">
    <location>
        <begin position="444"/>
        <end position="467"/>
    </location>
</feature>
<dbReference type="PROSITE" id="PS00188">
    <property type="entry name" value="BIOTIN"/>
    <property type="match status" value="1"/>
</dbReference>
<comment type="pathway">
    <text evidence="2">Amino-acid degradation.</text>
</comment>
<dbReference type="AlphaFoldDB" id="A0A5B6VQ23"/>
<keyword evidence="6" id="KW-0464">Manganese</keyword>
<sequence length="853" mass="94467">MMLLLSSILRRKPAVLLQVRLLSSYGPPPGTTSQQQRIEKILVANRGEIACRIMRTAKRLGIRTVAVYSDADKDSFHVKSADEAVHIGPPPARLSYLNGSSIVEAAVRTGAQAVHPGYGFLSESSEFAQLVEDRGLTFIGPPASAIRDMGDKSASKRIMGAAGVPLVPGYHGSEQDVEIMRLEADKIGYPILIKPTHGGGGKGMRIVQSPNEFVDSFLGAQREAAASFGINTILLEKYITQPRHIEVQIFGDKFGNVLHLYERDCSVQRRHQKIIEEAPAPCVTDEFRTHLGQAAVSAAKAVGYHNAGTVEFIVDTKTGHFYFMEMNTRLQVEHPVTEMIVGQDLVEWQIRVANGEPLPISQGQVPLSGQAFTHGIELCHSCDVLFEFISKENINYFGHAFEARIYAENVLKGFLPATGVLHHYQPVPPSSTGNLFMLIHLRRILYSGCFLPAMLATLQFDIFYPILQLERVERNRIISTSHSHLSTSKPVSFIPLFASLFLLVLSFFYLTVRVETGVEQGDVVSMHYDPMIAKLVVWGENRAAALVKLKDCLLKFQVAGVPTNINFLQNLANHKAFEEGNVETHFIEHHKDDLFVDPNNKVIYEDAFSAARLGAKLVAACLCEKERSAMKESHSGDPSLLPIWYTHPPFRVNHHAQRTMEFEWENEYESSSSKPLMLSITYHPDGNYFIQIGENGAHILEVKASNLGNDNFIVEADGLTMNISLAVYTKGQIKHIHIWHGPHHLHFRQKLGLDLSDEDETQHKTSFETTSHPPGTVVAPMAGLVVKVLVEDGAKVEAGQPVLVLEAMKMEHVVKATSGGVVEGLKVGAGQQVSDGSVLFRVKVSHFEFGFWN</sequence>
<dbReference type="InterPro" id="IPR011054">
    <property type="entry name" value="Rudment_hybrid_motif"/>
</dbReference>
<dbReference type="SUPFAM" id="SSF51246">
    <property type="entry name" value="Rudiment single hybrid motif"/>
    <property type="match status" value="2"/>
</dbReference>
<dbReference type="InterPro" id="IPR016185">
    <property type="entry name" value="PreATP-grasp_dom_sf"/>
</dbReference>
<dbReference type="Pfam" id="PF02785">
    <property type="entry name" value="Biotin_carb_C"/>
    <property type="match status" value="1"/>
</dbReference>
<keyword evidence="10" id="KW-1133">Transmembrane helix</keyword>
<evidence type="ECO:0000256" key="8">
    <source>
        <dbReference type="ARBA" id="ARBA00062371"/>
    </source>
</evidence>
<evidence type="ECO:0000256" key="2">
    <source>
        <dbReference type="ARBA" id="ARBA00005023"/>
    </source>
</evidence>
<evidence type="ECO:0000256" key="4">
    <source>
        <dbReference type="ARBA" id="ARBA00022741"/>
    </source>
</evidence>
<evidence type="ECO:0000259" key="12">
    <source>
        <dbReference type="PROSITE" id="PS50975"/>
    </source>
</evidence>
<feature type="domain" description="Lipoyl-binding" evidence="11">
    <location>
        <begin position="767"/>
        <end position="843"/>
    </location>
</feature>
<dbReference type="OrthoDB" id="196847at2759"/>
<dbReference type="InterPro" id="IPR050856">
    <property type="entry name" value="Biotin_carboxylase_complex"/>
</dbReference>
<dbReference type="EMBL" id="SMMG02000006">
    <property type="protein sequence ID" value="KAA3471162.1"/>
    <property type="molecule type" value="Genomic_DNA"/>
</dbReference>
<feature type="domain" description="Biotin carboxylation" evidence="13">
    <location>
        <begin position="37"/>
        <end position="592"/>
    </location>
</feature>
<dbReference type="Gene3D" id="3.30.470.20">
    <property type="entry name" value="ATP-grasp fold, B domain"/>
    <property type="match status" value="2"/>
</dbReference>
<proteinExistence type="predicted"/>
<keyword evidence="10" id="KW-0472">Membrane</keyword>
<dbReference type="InterPro" id="IPR005479">
    <property type="entry name" value="CPAse_ATP-bd"/>
</dbReference>
<dbReference type="PROSITE" id="PS00866">
    <property type="entry name" value="CPSASE_1"/>
    <property type="match status" value="1"/>
</dbReference>
<dbReference type="InterPro" id="IPR011761">
    <property type="entry name" value="ATP-grasp"/>
</dbReference>
<evidence type="ECO:0000313" key="14">
    <source>
        <dbReference type="EMBL" id="KAA3471162.1"/>
    </source>
</evidence>
<evidence type="ECO:0000259" key="13">
    <source>
        <dbReference type="PROSITE" id="PS50979"/>
    </source>
</evidence>
<evidence type="ECO:0000256" key="5">
    <source>
        <dbReference type="ARBA" id="ARBA00022840"/>
    </source>
</evidence>
<dbReference type="PROSITE" id="PS50979">
    <property type="entry name" value="BC"/>
    <property type="match status" value="1"/>
</dbReference>
<gene>
    <name evidence="14" type="primary">mccA</name>
    <name evidence="14" type="ORF">EPI10_016812</name>
</gene>
<dbReference type="Pfam" id="PF02786">
    <property type="entry name" value="CPSase_L_D2"/>
    <property type="match status" value="1"/>
</dbReference>
<dbReference type="InterPro" id="IPR005482">
    <property type="entry name" value="Biotin_COase_C"/>
</dbReference>
<dbReference type="PANTHER" id="PTHR18866">
    <property type="entry name" value="CARBOXYLASE:PYRUVATE/ACETYL-COA/PROPIONYL-COA CARBOXYLASE"/>
    <property type="match status" value="1"/>
</dbReference>
<dbReference type="InterPro" id="IPR011764">
    <property type="entry name" value="Biotin_carboxylation_dom"/>
</dbReference>
<keyword evidence="3" id="KW-0436">Ligase</keyword>
<dbReference type="FunFam" id="3.30.1490.20:FF:000003">
    <property type="entry name" value="acetyl-CoA carboxylase isoform X1"/>
    <property type="match status" value="1"/>
</dbReference>
<dbReference type="GO" id="GO:0005739">
    <property type="term" value="C:mitochondrion"/>
    <property type="evidence" value="ECO:0007669"/>
    <property type="project" value="TreeGrafter"/>
</dbReference>
<evidence type="ECO:0000256" key="1">
    <source>
        <dbReference type="ARBA" id="ARBA00001953"/>
    </source>
</evidence>
<dbReference type="SUPFAM" id="SSF52440">
    <property type="entry name" value="PreATP-grasp domain"/>
    <property type="match status" value="1"/>
</dbReference>
<keyword evidence="5 9" id="KW-0067">ATP-binding</keyword>
<dbReference type="Proteomes" id="UP000325315">
    <property type="component" value="Unassembled WGS sequence"/>
</dbReference>
<dbReference type="PROSITE" id="PS50968">
    <property type="entry name" value="BIOTINYL_LIPOYL"/>
    <property type="match status" value="1"/>
</dbReference>
<dbReference type="SUPFAM" id="SSF51230">
    <property type="entry name" value="Single hybrid motif"/>
    <property type="match status" value="1"/>
</dbReference>
<dbReference type="PROSITE" id="PS00867">
    <property type="entry name" value="CPSASE_2"/>
    <property type="match status" value="1"/>
</dbReference>
<dbReference type="GO" id="GO:0046872">
    <property type="term" value="F:metal ion binding"/>
    <property type="evidence" value="ECO:0007669"/>
    <property type="project" value="InterPro"/>
</dbReference>
<dbReference type="Pfam" id="PF00289">
    <property type="entry name" value="Biotin_carb_N"/>
    <property type="match status" value="1"/>
</dbReference>
<evidence type="ECO:0000256" key="9">
    <source>
        <dbReference type="PROSITE-ProRule" id="PRU00409"/>
    </source>
</evidence>
<dbReference type="InterPro" id="IPR045774">
    <property type="entry name" value="MCCA_BT_dom"/>
</dbReference>
<dbReference type="FunFam" id="2.40.50.100:FF:000003">
    <property type="entry name" value="Acetyl-CoA carboxylase biotin carboxyl carrier protein"/>
    <property type="match status" value="1"/>
</dbReference>
<evidence type="ECO:0000259" key="11">
    <source>
        <dbReference type="PROSITE" id="PS50968"/>
    </source>
</evidence>
<keyword evidence="4 9" id="KW-0547">Nucleotide-binding</keyword>
<dbReference type="PANTHER" id="PTHR18866:SF33">
    <property type="entry name" value="METHYLCROTONOYL-COA CARBOXYLASE SUBUNIT ALPHA, MITOCHONDRIAL-RELATED"/>
    <property type="match status" value="1"/>
</dbReference>
<dbReference type="InterPro" id="IPR011053">
    <property type="entry name" value="Single_hybrid_motif"/>
</dbReference>
<evidence type="ECO:0000256" key="10">
    <source>
        <dbReference type="SAM" id="Phobius"/>
    </source>
</evidence>
<dbReference type="SMART" id="SM00878">
    <property type="entry name" value="Biotin_carb_C"/>
    <property type="match status" value="1"/>
</dbReference>
<evidence type="ECO:0000313" key="15">
    <source>
        <dbReference type="Proteomes" id="UP000325315"/>
    </source>
</evidence>
<dbReference type="InterPro" id="IPR005481">
    <property type="entry name" value="BC-like_N"/>
</dbReference>
<comment type="subunit">
    <text evidence="8">Probably a heterodimer composed of biotin-containing alpha subunits and beta subunits.</text>
</comment>
<dbReference type="Pfam" id="PF19331">
    <property type="entry name" value="MCCA_BT"/>
    <property type="match status" value="1"/>
</dbReference>
<keyword evidence="7" id="KW-0092">Biotin</keyword>
<protein>
    <submittedName>
        <fullName evidence="14">Methylcrotonoyl-CoA carboxylase subunit alpha, mitochondrial</fullName>
    </submittedName>
</protein>
<organism evidence="14 15">
    <name type="scientific">Gossypium australe</name>
    <dbReference type="NCBI Taxonomy" id="47621"/>
    <lineage>
        <taxon>Eukaryota</taxon>
        <taxon>Viridiplantae</taxon>
        <taxon>Streptophyta</taxon>
        <taxon>Embryophyta</taxon>
        <taxon>Tracheophyta</taxon>
        <taxon>Spermatophyta</taxon>
        <taxon>Magnoliopsida</taxon>
        <taxon>eudicotyledons</taxon>
        <taxon>Gunneridae</taxon>
        <taxon>Pentapetalae</taxon>
        <taxon>rosids</taxon>
        <taxon>malvids</taxon>
        <taxon>Malvales</taxon>
        <taxon>Malvaceae</taxon>
        <taxon>Malvoideae</taxon>
        <taxon>Gossypium</taxon>
    </lineage>
</organism>
<reference evidence="14" key="1">
    <citation type="submission" date="2019-08" db="EMBL/GenBank/DDBJ databases">
        <authorList>
            <person name="Liu F."/>
        </authorList>
    </citation>
    <scope>NUCLEOTIDE SEQUENCE [LARGE SCALE GENOMIC DNA]</scope>
    <source>
        <strain evidence="14">PA1801</strain>
        <tissue evidence="14">Leaf</tissue>
    </source>
</reference>
<keyword evidence="10" id="KW-0812">Transmembrane</keyword>
<comment type="cofactor">
    <cofactor evidence="1">
        <name>biotin</name>
        <dbReference type="ChEBI" id="CHEBI:57586"/>
    </cofactor>
</comment>